<protein>
    <submittedName>
        <fullName evidence="9">Major myo-inositol transporter IolT</fullName>
    </submittedName>
</protein>
<evidence type="ECO:0000256" key="3">
    <source>
        <dbReference type="ARBA" id="ARBA00022448"/>
    </source>
</evidence>
<dbReference type="InterPro" id="IPR036259">
    <property type="entry name" value="MFS_trans_sf"/>
</dbReference>
<dbReference type="GO" id="GO:0016020">
    <property type="term" value="C:membrane"/>
    <property type="evidence" value="ECO:0007669"/>
    <property type="project" value="UniProtKB-SubCell"/>
</dbReference>
<evidence type="ECO:0000256" key="2">
    <source>
        <dbReference type="ARBA" id="ARBA00010992"/>
    </source>
</evidence>
<evidence type="ECO:0000256" key="1">
    <source>
        <dbReference type="ARBA" id="ARBA00004141"/>
    </source>
</evidence>
<evidence type="ECO:0000313" key="10">
    <source>
        <dbReference type="Proteomes" id="UP000175989"/>
    </source>
</evidence>
<dbReference type="PANTHER" id="PTHR48023:SF4">
    <property type="entry name" value="D-XYLOSE-PROTON SYMPORTER-LIKE 2"/>
    <property type="match status" value="1"/>
</dbReference>
<dbReference type="GO" id="GO:0022857">
    <property type="term" value="F:transmembrane transporter activity"/>
    <property type="evidence" value="ECO:0007669"/>
    <property type="project" value="InterPro"/>
</dbReference>
<dbReference type="InterPro" id="IPR050820">
    <property type="entry name" value="MFS_Sugar_Transporter"/>
</dbReference>
<dbReference type="InterPro" id="IPR003663">
    <property type="entry name" value="Sugar/inositol_transpt"/>
</dbReference>
<dbReference type="GO" id="GO:1904659">
    <property type="term" value="P:D-glucose transmembrane transport"/>
    <property type="evidence" value="ECO:0007669"/>
    <property type="project" value="TreeGrafter"/>
</dbReference>
<reference evidence="10" key="1">
    <citation type="journal article" date="2016" name="Front. Microbiol.">
        <title>Molecular Keys to the Janthinobacterium and Duganella spp. Interaction with the Plant Pathogen Fusarium graminearum.</title>
        <authorList>
            <person name="Haack F.S."/>
            <person name="Poehlein A."/>
            <person name="Kroger C."/>
            <person name="Voigt C.A."/>
            <person name="Piepenbring M."/>
            <person name="Bode H.B."/>
            <person name="Daniel R."/>
            <person name="Schafer W."/>
            <person name="Streit W.R."/>
        </authorList>
    </citation>
    <scope>NUCLEOTIDE SEQUENCE [LARGE SCALE GENOMIC DNA]</scope>
    <source>
        <strain evidence="10">T54</strain>
    </source>
</reference>
<feature type="transmembrane region" description="Helical" evidence="7">
    <location>
        <begin position="97"/>
        <end position="119"/>
    </location>
</feature>
<evidence type="ECO:0000256" key="7">
    <source>
        <dbReference type="SAM" id="Phobius"/>
    </source>
</evidence>
<keyword evidence="5 7" id="KW-1133">Transmembrane helix</keyword>
<dbReference type="SUPFAM" id="SSF103473">
    <property type="entry name" value="MFS general substrate transporter"/>
    <property type="match status" value="1"/>
</dbReference>
<comment type="caution">
    <text evidence="9">The sequence shown here is derived from an EMBL/GenBank/DDBJ whole genome shotgun (WGS) entry which is preliminary data.</text>
</comment>
<keyword evidence="4 7" id="KW-0812">Transmembrane</keyword>
<dbReference type="RefSeq" id="WP_229255345.1">
    <property type="nucleotide sequence ID" value="NZ_LROM01000085.1"/>
</dbReference>
<dbReference type="Proteomes" id="UP000175989">
    <property type="component" value="Unassembled WGS sequence"/>
</dbReference>
<dbReference type="Gene3D" id="1.20.1250.20">
    <property type="entry name" value="MFS general substrate transporter like domains"/>
    <property type="match status" value="1"/>
</dbReference>
<evidence type="ECO:0000313" key="9">
    <source>
        <dbReference type="EMBL" id="OFA00038.1"/>
    </source>
</evidence>
<dbReference type="InterPro" id="IPR005829">
    <property type="entry name" value="Sugar_transporter_CS"/>
</dbReference>
<keyword evidence="3" id="KW-0813">Transport</keyword>
<name>A0A1E7WLZ0_9BURK</name>
<keyword evidence="10" id="KW-1185">Reference proteome</keyword>
<dbReference type="InterPro" id="IPR005828">
    <property type="entry name" value="MFS_sugar_transport-like"/>
</dbReference>
<comment type="similarity">
    <text evidence="2">Belongs to the major facilitator superfamily. Sugar transporter (TC 2.A.1.1) family.</text>
</comment>
<evidence type="ECO:0000259" key="8">
    <source>
        <dbReference type="PROSITE" id="PS50850"/>
    </source>
</evidence>
<dbReference type="Pfam" id="PF00083">
    <property type="entry name" value="Sugar_tr"/>
    <property type="match status" value="1"/>
</dbReference>
<proteinExistence type="inferred from homology"/>
<feature type="transmembrane region" description="Helical" evidence="7">
    <location>
        <begin position="67"/>
        <end position="85"/>
    </location>
</feature>
<gene>
    <name evidence="9" type="primary">iolT_2</name>
    <name evidence="9" type="ORF">DUPY_25030</name>
</gene>
<feature type="transmembrane region" description="Helical" evidence="7">
    <location>
        <begin position="125"/>
        <end position="143"/>
    </location>
</feature>
<accession>A0A1E7WLZ0</accession>
<dbReference type="EMBL" id="LROM01000085">
    <property type="protein sequence ID" value="OFA00038.1"/>
    <property type="molecule type" value="Genomic_DNA"/>
</dbReference>
<evidence type="ECO:0000256" key="5">
    <source>
        <dbReference type="ARBA" id="ARBA00022989"/>
    </source>
</evidence>
<dbReference type="PRINTS" id="PR00171">
    <property type="entry name" value="SUGRTRNSPORT"/>
</dbReference>
<evidence type="ECO:0000256" key="6">
    <source>
        <dbReference type="ARBA" id="ARBA00023136"/>
    </source>
</evidence>
<dbReference type="PROSITE" id="PS00217">
    <property type="entry name" value="SUGAR_TRANSPORT_2"/>
    <property type="match status" value="1"/>
</dbReference>
<sequence length="181" mass="18511">MPSPSEAPAKPTTPDTKESRFVFKVAIAATMGALAFGYDTGVISGALPFMSAPLDQGGLGLPPVTDGIVTSALVFGAAIGSLMAGTLSDKYGRRTTLMGLSLVFLIGVLGTTFAPSVAIMVAMRFVLGLAVGGASSTVSVFIAEMAGPSRRARLVSQNELMIAKVTPRWPASCASCCSCRC</sequence>
<dbReference type="AlphaFoldDB" id="A0A1E7WLZ0"/>
<comment type="subcellular location">
    <subcellularLocation>
        <location evidence="1">Membrane</location>
        <topology evidence="1">Multi-pass membrane protein</topology>
    </subcellularLocation>
</comment>
<keyword evidence="6 7" id="KW-0472">Membrane</keyword>
<evidence type="ECO:0000256" key="4">
    <source>
        <dbReference type="ARBA" id="ARBA00022692"/>
    </source>
</evidence>
<dbReference type="PROSITE" id="PS00216">
    <property type="entry name" value="SUGAR_TRANSPORT_1"/>
    <property type="match status" value="1"/>
</dbReference>
<dbReference type="PROSITE" id="PS50850">
    <property type="entry name" value="MFS"/>
    <property type="match status" value="1"/>
</dbReference>
<feature type="domain" description="Major facilitator superfamily (MFS) profile" evidence="8">
    <location>
        <begin position="25"/>
        <end position="181"/>
    </location>
</feature>
<dbReference type="InterPro" id="IPR020846">
    <property type="entry name" value="MFS_dom"/>
</dbReference>
<feature type="transmembrane region" description="Helical" evidence="7">
    <location>
        <begin position="21"/>
        <end position="47"/>
    </location>
</feature>
<dbReference type="PANTHER" id="PTHR48023">
    <property type="entry name" value="D-XYLOSE-PROTON SYMPORTER-LIKE 2"/>
    <property type="match status" value="1"/>
</dbReference>
<organism evidence="9 10">
    <name type="scientific">Duganella phyllosphaerae</name>
    <dbReference type="NCBI Taxonomy" id="762836"/>
    <lineage>
        <taxon>Bacteria</taxon>
        <taxon>Pseudomonadati</taxon>
        <taxon>Pseudomonadota</taxon>
        <taxon>Betaproteobacteria</taxon>
        <taxon>Burkholderiales</taxon>
        <taxon>Oxalobacteraceae</taxon>
        <taxon>Telluria group</taxon>
        <taxon>Duganella</taxon>
    </lineage>
</organism>